<dbReference type="Proteomes" id="UP000002949">
    <property type="component" value="Unassembled WGS sequence"/>
</dbReference>
<gene>
    <name evidence="2" type="ORF">MEA186_06333</name>
</gene>
<dbReference type="EMBL" id="AGSN01000063">
    <property type="protein sequence ID" value="EHH12921.1"/>
    <property type="molecule type" value="Genomic_DNA"/>
</dbReference>
<protein>
    <submittedName>
        <fullName evidence="2">Uncharacterized protein</fullName>
    </submittedName>
</protein>
<dbReference type="AlphaFoldDB" id="G6Y5Q7"/>
<organism evidence="2 3">
    <name type="scientific">Mesorhizobium amorphae CCNWGS0123</name>
    <dbReference type="NCBI Taxonomy" id="1082933"/>
    <lineage>
        <taxon>Bacteria</taxon>
        <taxon>Pseudomonadati</taxon>
        <taxon>Pseudomonadota</taxon>
        <taxon>Alphaproteobacteria</taxon>
        <taxon>Hyphomicrobiales</taxon>
        <taxon>Phyllobacteriaceae</taxon>
        <taxon>Mesorhizobium</taxon>
    </lineage>
</organism>
<sequence length="40" mass="4442">MVMIFAVNAFPSTTKIVIICLVSVLNRRRLSSASHLAIRI</sequence>
<keyword evidence="1" id="KW-0472">Membrane</keyword>
<feature type="transmembrane region" description="Helical" evidence="1">
    <location>
        <begin position="6"/>
        <end position="25"/>
    </location>
</feature>
<proteinExistence type="predicted"/>
<evidence type="ECO:0000313" key="3">
    <source>
        <dbReference type="Proteomes" id="UP000002949"/>
    </source>
</evidence>
<keyword evidence="3" id="KW-1185">Reference proteome</keyword>
<name>G6Y5Q7_9HYPH</name>
<reference evidence="2 3" key="1">
    <citation type="journal article" date="2012" name="J. Bacteriol.">
        <title>Draft Genome Sequence of Plant Growth-Promoting Rhizobium Mesorhizobium amorphae, Isolated from Zinc-Lead Mine Tailings.</title>
        <authorList>
            <person name="Hao X."/>
            <person name="Lin Y."/>
            <person name="Johnstone L."/>
            <person name="Baltrus D.A."/>
            <person name="Miller S.J."/>
            <person name="Wei G."/>
            <person name="Rensing C."/>
        </authorList>
    </citation>
    <scope>NUCLEOTIDE SEQUENCE [LARGE SCALE GENOMIC DNA]</scope>
    <source>
        <strain evidence="2 3">CCNWGS0123</strain>
    </source>
</reference>
<accession>G6Y5Q7</accession>
<keyword evidence="1" id="KW-1133">Transmembrane helix</keyword>
<evidence type="ECO:0000313" key="2">
    <source>
        <dbReference type="EMBL" id="EHH12921.1"/>
    </source>
</evidence>
<evidence type="ECO:0000256" key="1">
    <source>
        <dbReference type="SAM" id="Phobius"/>
    </source>
</evidence>
<keyword evidence="1" id="KW-0812">Transmembrane</keyword>